<sequence length="41" mass="4768">MGLLISHTSYPFLTSYFPQSKRHLIGYHCFRLFLLTVGPPK</sequence>
<dbReference type="EMBL" id="GBRH01259649">
    <property type="protein sequence ID" value="JAD38246.1"/>
    <property type="molecule type" value="Transcribed_RNA"/>
</dbReference>
<name>A0A0A8ZHF4_ARUDO</name>
<evidence type="ECO:0000313" key="1">
    <source>
        <dbReference type="EMBL" id="JAD38246.1"/>
    </source>
</evidence>
<protein>
    <submittedName>
        <fullName evidence="1">Uncharacterized protein</fullName>
    </submittedName>
</protein>
<dbReference type="AlphaFoldDB" id="A0A0A8ZHF4"/>
<accession>A0A0A8ZHF4</accession>
<organism evidence="1">
    <name type="scientific">Arundo donax</name>
    <name type="common">Giant reed</name>
    <name type="synonym">Donax arundinaceus</name>
    <dbReference type="NCBI Taxonomy" id="35708"/>
    <lineage>
        <taxon>Eukaryota</taxon>
        <taxon>Viridiplantae</taxon>
        <taxon>Streptophyta</taxon>
        <taxon>Embryophyta</taxon>
        <taxon>Tracheophyta</taxon>
        <taxon>Spermatophyta</taxon>
        <taxon>Magnoliopsida</taxon>
        <taxon>Liliopsida</taxon>
        <taxon>Poales</taxon>
        <taxon>Poaceae</taxon>
        <taxon>PACMAD clade</taxon>
        <taxon>Arundinoideae</taxon>
        <taxon>Arundineae</taxon>
        <taxon>Arundo</taxon>
    </lineage>
</organism>
<reference evidence="1" key="2">
    <citation type="journal article" date="2015" name="Data Brief">
        <title>Shoot transcriptome of the giant reed, Arundo donax.</title>
        <authorList>
            <person name="Barrero R.A."/>
            <person name="Guerrero F.D."/>
            <person name="Moolhuijzen P."/>
            <person name="Goolsby J.A."/>
            <person name="Tidwell J."/>
            <person name="Bellgard S.E."/>
            <person name="Bellgard M.I."/>
        </authorList>
    </citation>
    <scope>NUCLEOTIDE SEQUENCE</scope>
    <source>
        <tissue evidence="1">Shoot tissue taken approximately 20 cm above the soil surface</tissue>
    </source>
</reference>
<reference evidence="1" key="1">
    <citation type="submission" date="2014-09" db="EMBL/GenBank/DDBJ databases">
        <authorList>
            <person name="Magalhaes I.L.F."/>
            <person name="Oliveira U."/>
            <person name="Santos F.R."/>
            <person name="Vidigal T.H.D.A."/>
            <person name="Brescovit A.D."/>
            <person name="Santos A.J."/>
        </authorList>
    </citation>
    <scope>NUCLEOTIDE SEQUENCE</scope>
    <source>
        <tissue evidence="1">Shoot tissue taken approximately 20 cm above the soil surface</tissue>
    </source>
</reference>
<proteinExistence type="predicted"/>